<keyword evidence="2" id="KW-0472">Membrane</keyword>
<feature type="region of interest" description="Disordered" evidence="1">
    <location>
        <begin position="52"/>
        <end position="71"/>
    </location>
</feature>
<dbReference type="GeneID" id="85491708"/>
<reference evidence="3" key="1">
    <citation type="journal article" date="2023" name="BMC Genomics">
        <title>Chromosome-level genome assemblies of Cutaneotrichosporon spp. (Trichosporonales, Basidiomycota) reveal imbalanced evolution between nucleotide sequences and chromosome synteny.</title>
        <authorList>
            <person name="Kobayashi Y."/>
            <person name="Kayamori A."/>
            <person name="Aoki K."/>
            <person name="Shiwa Y."/>
            <person name="Matsutani M."/>
            <person name="Fujita N."/>
            <person name="Sugita T."/>
            <person name="Iwasaki W."/>
            <person name="Tanaka N."/>
            <person name="Takashima M."/>
        </authorList>
    </citation>
    <scope>NUCLEOTIDE SEQUENCE</scope>
    <source>
        <strain evidence="3">HIS019</strain>
    </source>
</reference>
<evidence type="ECO:0000313" key="3">
    <source>
        <dbReference type="EMBL" id="BEI87837.1"/>
    </source>
</evidence>
<organism evidence="3 4">
    <name type="scientific">Cutaneotrichosporon cavernicola</name>
    <dbReference type="NCBI Taxonomy" id="279322"/>
    <lineage>
        <taxon>Eukaryota</taxon>
        <taxon>Fungi</taxon>
        <taxon>Dikarya</taxon>
        <taxon>Basidiomycota</taxon>
        <taxon>Agaricomycotina</taxon>
        <taxon>Tremellomycetes</taxon>
        <taxon>Trichosporonales</taxon>
        <taxon>Trichosporonaceae</taxon>
        <taxon>Cutaneotrichosporon</taxon>
    </lineage>
</organism>
<keyword evidence="4" id="KW-1185">Reference proteome</keyword>
<proteinExistence type="predicted"/>
<feature type="compositionally biased region" description="Basic and acidic residues" evidence="1">
    <location>
        <begin position="114"/>
        <end position="123"/>
    </location>
</feature>
<dbReference type="RefSeq" id="XP_060453103.1">
    <property type="nucleotide sequence ID" value="XM_060601622.1"/>
</dbReference>
<evidence type="ECO:0000256" key="2">
    <source>
        <dbReference type="SAM" id="Phobius"/>
    </source>
</evidence>
<keyword evidence="2" id="KW-0812">Transmembrane</keyword>
<feature type="transmembrane region" description="Helical" evidence="2">
    <location>
        <begin position="7"/>
        <end position="25"/>
    </location>
</feature>
<dbReference type="AlphaFoldDB" id="A0AA48I1T7"/>
<feature type="compositionally biased region" description="Low complexity" evidence="1">
    <location>
        <begin position="54"/>
        <end position="63"/>
    </location>
</feature>
<dbReference type="KEGG" id="ccac:CcaHIS019_0105550"/>
<evidence type="ECO:0000313" key="4">
    <source>
        <dbReference type="Proteomes" id="UP001233271"/>
    </source>
</evidence>
<evidence type="ECO:0000256" key="1">
    <source>
        <dbReference type="SAM" id="MobiDB-lite"/>
    </source>
</evidence>
<sequence>MNTPKSVAYGWAALIAATGFGYYYAKGVNEERWNDKRARGLRSNASNWKEKVGAAEGAEAATANPDASPLSHPYTTYTTMAPQSRKGPNIFLMLGLFGLSSVTFLTMSKRRSKDPRTSRKEFPGPRLGDGGVKIDIEPGKRGVW</sequence>
<name>A0AA48I1T7_9TREE</name>
<evidence type="ECO:0008006" key="5">
    <source>
        <dbReference type="Google" id="ProtNLM"/>
    </source>
</evidence>
<feature type="compositionally biased region" description="Basic and acidic residues" evidence="1">
    <location>
        <begin position="132"/>
        <end position="144"/>
    </location>
</feature>
<keyword evidence="2" id="KW-1133">Transmembrane helix</keyword>
<protein>
    <recommendedName>
        <fullName evidence="5">Transmembrane protein</fullName>
    </recommendedName>
</protein>
<dbReference type="Proteomes" id="UP001233271">
    <property type="component" value="Chromosome 1"/>
</dbReference>
<gene>
    <name evidence="3" type="ORF">CcaverHIS019_0105550</name>
</gene>
<dbReference type="EMBL" id="AP028212">
    <property type="protein sequence ID" value="BEI87837.1"/>
    <property type="molecule type" value="Genomic_DNA"/>
</dbReference>
<feature type="region of interest" description="Disordered" evidence="1">
    <location>
        <begin position="108"/>
        <end position="144"/>
    </location>
</feature>
<accession>A0AA48I1T7</accession>
<feature type="transmembrane region" description="Helical" evidence="2">
    <location>
        <begin position="90"/>
        <end position="107"/>
    </location>
</feature>